<gene>
    <name evidence="1" type="ORF">MNBD_GAMMA08-130</name>
</gene>
<reference evidence="1" key="1">
    <citation type="submission" date="2018-06" db="EMBL/GenBank/DDBJ databases">
        <authorList>
            <person name="Zhirakovskaya E."/>
        </authorList>
    </citation>
    <scope>NUCLEOTIDE SEQUENCE</scope>
</reference>
<sequence>MSTSKLIFFPADAKQIIPEKTLLSALIGIELIRENEHAENHYLLGKRFLNLVTFLGCSPNINLEPIKGETHCFVSIINTSSNIKCLGHTQTVNPKCPHCKKRIADWKRENWKNTSTLCCCDKCNKKTAYAELNWKQECGFGRCGFAVNHIYPHEAVPTDQLLDYLKKQSAFEWGYCYSNI</sequence>
<protein>
    <submittedName>
        <fullName evidence="1">Uncharacterized protein</fullName>
    </submittedName>
</protein>
<evidence type="ECO:0000313" key="1">
    <source>
        <dbReference type="EMBL" id="VAW62439.1"/>
    </source>
</evidence>
<dbReference type="AlphaFoldDB" id="A0A3B0XKU0"/>
<organism evidence="1">
    <name type="scientific">hydrothermal vent metagenome</name>
    <dbReference type="NCBI Taxonomy" id="652676"/>
    <lineage>
        <taxon>unclassified sequences</taxon>
        <taxon>metagenomes</taxon>
        <taxon>ecological metagenomes</taxon>
    </lineage>
</organism>
<dbReference type="EMBL" id="UOFH01000218">
    <property type="protein sequence ID" value="VAW62439.1"/>
    <property type="molecule type" value="Genomic_DNA"/>
</dbReference>
<proteinExistence type="predicted"/>
<accession>A0A3B0XKU0</accession>
<name>A0A3B0XKU0_9ZZZZ</name>